<comment type="subunit">
    <text evidence="5">Homodimer; disulfide-linked.</text>
</comment>
<comment type="catalytic activity">
    <reaction evidence="1">
        <text>Release of N-terminal glutamate (and to a lesser extent aspartate) from a peptide.</text>
        <dbReference type="EC" id="3.4.11.7"/>
    </reaction>
</comment>
<dbReference type="InterPro" id="IPR045357">
    <property type="entry name" value="Aminopeptidase_N-like_N"/>
</dbReference>
<dbReference type="GO" id="GO:0005886">
    <property type="term" value="C:plasma membrane"/>
    <property type="evidence" value="ECO:0007669"/>
    <property type="project" value="UniProtKB-SubCell"/>
</dbReference>
<gene>
    <name evidence="31" type="primary">LOC117183220</name>
</gene>
<evidence type="ECO:0000256" key="18">
    <source>
        <dbReference type="ARBA" id="ARBA00023136"/>
    </source>
</evidence>
<evidence type="ECO:0000256" key="13">
    <source>
        <dbReference type="ARBA" id="ARBA00022833"/>
    </source>
</evidence>
<keyword evidence="12 25" id="KW-0378">Hydrolase</keyword>
<keyword evidence="6 25" id="KW-0031">Aminopeptidase</keyword>
<dbReference type="InParanoid" id="A0A6I8VQQ2"/>
<keyword evidence="11 23" id="KW-0479">Metal-binding</keyword>
<dbReference type="KEGG" id="dpo:117183220"/>
<feature type="binding site" evidence="23">
    <location>
        <position position="389"/>
    </location>
    <ligand>
        <name>Zn(2+)</name>
        <dbReference type="ChEBI" id="CHEBI:29105"/>
        <note>catalytic</note>
    </ligand>
</feature>
<reference evidence="31" key="2">
    <citation type="submission" date="2025-08" db="UniProtKB">
        <authorList>
            <consortium name="RefSeq"/>
        </authorList>
    </citation>
    <scope>IDENTIFICATION</scope>
    <source>
        <strain evidence="31">MV-25-SWS-2005</strain>
        <tissue evidence="31">Whole body</tissue>
    </source>
</reference>
<evidence type="ECO:0000256" key="16">
    <source>
        <dbReference type="ARBA" id="ARBA00022989"/>
    </source>
</evidence>
<dbReference type="Pfam" id="PF01433">
    <property type="entry name" value="Peptidase_M1"/>
    <property type="match status" value="1"/>
</dbReference>
<dbReference type="Gene3D" id="1.25.50.20">
    <property type="match status" value="1"/>
</dbReference>
<dbReference type="InterPro" id="IPR034016">
    <property type="entry name" value="M1_APN-typ"/>
</dbReference>
<evidence type="ECO:0000256" key="12">
    <source>
        <dbReference type="ARBA" id="ARBA00022801"/>
    </source>
</evidence>
<evidence type="ECO:0000259" key="29">
    <source>
        <dbReference type="Pfam" id="PF17900"/>
    </source>
</evidence>
<comment type="cofactor">
    <cofactor evidence="23 25">
        <name>Zn(2+)</name>
        <dbReference type="ChEBI" id="CHEBI:29105"/>
    </cofactor>
    <text evidence="23 25">Binds 1 zinc ion per subunit.</text>
</comment>
<comment type="subcellular location">
    <subcellularLocation>
        <location evidence="3">Cell membrane</location>
        <topology evidence="3">Lipid-anchor</topology>
        <topology evidence="3">GPI-anchor</topology>
    </subcellularLocation>
    <subcellularLocation>
        <location evidence="2">Cell membrane</location>
        <topology evidence="2">Single-pass type II membrane protein</topology>
    </subcellularLocation>
</comment>
<dbReference type="GO" id="GO:0004230">
    <property type="term" value="F:glutamyl aminopeptidase activity"/>
    <property type="evidence" value="ECO:0007669"/>
    <property type="project" value="UniProtKB-EC"/>
</dbReference>
<dbReference type="ExpressionAtlas" id="A0A6I8VQQ2">
    <property type="expression patterns" value="baseline"/>
</dbReference>
<dbReference type="FunFam" id="1.25.50.20:FF:000001">
    <property type="entry name" value="Aminopeptidase"/>
    <property type="match status" value="1"/>
</dbReference>
<evidence type="ECO:0000256" key="8">
    <source>
        <dbReference type="ARBA" id="ARBA00022622"/>
    </source>
</evidence>
<protein>
    <recommendedName>
        <fullName evidence="25">Aminopeptidase</fullName>
        <ecNumber evidence="25">3.4.11.-</ecNumber>
    </recommendedName>
</protein>
<keyword evidence="19" id="KW-1015">Disulfide bond</keyword>
<keyword evidence="17 25" id="KW-0482">Metalloprotease</keyword>
<dbReference type="InterPro" id="IPR050344">
    <property type="entry name" value="Peptidase_M1_aminopeptidases"/>
</dbReference>
<keyword evidence="21" id="KW-0449">Lipoprotein</keyword>
<feature type="binding site" evidence="23">
    <location>
        <position position="366"/>
    </location>
    <ligand>
        <name>Zn(2+)</name>
        <dbReference type="ChEBI" id="CHEBI:29105"/>
        <note>catalytic</note>
    </ligand>
</feature>
<dbReference type="FunCoup" id="A0A6I8VQQ2">
    <property type="interactions" value="32"/>
</dbReference>
<feature type="domain" description="ERAP1-like C-terminal" evidence="28">
    <location>
        <begin position="594"/>
        <end position="915"/>
    </location>
</feature>
<evidence type="ECO:0000256" key="9">
    <source>
        <dbReference type="ARBA" id="ARBA00022670"/>
    </source>
</evidence>
<keyword evidence="8" id="KW-0336">GPI-anchor</keyword>
<dbReference type="CDD" id="cd09601">
    <property type="entry name" value="M1_APN-Q_like"/>
    <property type="match status" value="1"/>
</dbReference>
<dbReference type="GO" id="GO:0006508">
    <property type="term" value="P:proteolysis"/>
    <property type="evidence" value="ECO:0007669"/>
    <property type="project" value="UniProtKB-KW"/>
</dbReference>
<keyword evidence="18" id="KW-0472">Membrane</keyword>
<keyword evidence="16" id="KW-1133">Transmembrane helix</keyword>
<dbReference type="GO" id="GO:0008270">
    <property type="term" value="F:zinc ion binding"/>
    <property type="evidence" value="ECO:0007669"/>
    <property type="project" value="UniProtKB-UniRule"/>
</dbReference>
<evidence type="ECO:0000256" key="10">
    <source>
        <dbReference type="ARBA" id="ARBA00022692"/>
    </source>
</evidence>
<dbReference type="FunFam" id="1.10.390.10:FF:000016">
    <property type="entry name" value="Glutamyl aminopeptidase"/>
    <property type="match status" value="1"/>
</dbReference>
<evidence type="ECO:0000256" key="11">
    <source>
        <dbReference type="ARBA" id="ARBA00022723"/>
    </source>
</evidence>
<dbReference type="Pfam" id="PF11838">
    <property type="entry name" value="ERAP1_C"/>
    <property type="match status" value="1"/>
</dbReference>
<evidence type="ECO:0000313" key="30">
    <source>
        <dbReference type="Proteomes" id="UP000001819"/>
    </source>
</evidence>
<sequence length="945" mass="107613">MFLSRNWMQVVLAWAVAAFATATVVVAVQNAKLEADLRDVQEKIDIYKDLDVRPTLQRERREDNIDYRLPTALLPKHYELYWHPDLNTGTFTGQEKITINVVEATNQIILHSYLLDVTNVYVLNREVVEYVLEVERQLLIITLTEDLVVGSSITLGILFNGNMTDKLVGLYSSTYKSEAGDQRNISSTQFEPVYARQAFPCFDEPAMKATFAITVVHPTGSYHAVSNMKLSESNYLGEYTEAIFESTVSMSTYLVCIIVSDFASKSTTVNANGIGEDFTMEAFATPHQLNKVDFALEFGAAVTEYYIQYYNVPYPLTKLDMAAIPDFSSNAMEHWGLVTYRETALLYDESYSSTLNKQSIAAVLAHEIAHQWFGNLVTMKWWNDIWLNEGFARYMQYKGVNAVYPDWGMLEQFQIIALHPVMVYDAKLSSHPIVQEVESPAEISAIFDTISYEKGGSVIRMLENLVGSEKFEEAVTNYLVKYQFQNTVTDDFLSEVDLVTDFDVKLLMRTWTEQMGYPVLNVSRGDAGFLITQQRFLSNKASYEEAPEDSEFQYRWSVPITYTIDAWEADKVESFVFAYNIDTGAIALDADVQWIKLNVHQLGYYRVNYEDSLWDALIKQLIADPARFDVADRAHLLNDAFALADASQLSYKVPLEMTAYLGQERDFAPWYVAAEKLKALQRSLMFNEGYVSYLTYARTLVDTVYQEVGWSVDANNHLNNRLRVSILSAACSLGLPDCLDQAAQRFNTWLQNPTAANRPAPDLREIVYYYGMQQSTSNSDWDKLFELFLEETDASEKLKLMYGLAGVQDAQLLFNFLVLASDESIVRSQDYFTCVQNIAGNPVGEPVVWDYYREQWPQLSARFGLTNRNFGRLIAQITKSFASQVKLEELQQFYAKYPESGAGANSRLEAVETIKYNIEWLKQNSGDISDWLSGTSVPLTRENRL</sequence>
<evidence type="ECO:0000256" key="20">
    <source>
        <dbReference type="ARBA" id="ARBA00023180"/>
    </source>
</evidence>
<keyword evidence="10" id="KW-0812">Transmembrane</keyword>
<evidence type="ECO:0000259" key="28">
    <source>
        <dbReference type="Pfam" id="PF11838"/>
    </source>
</evidence>
<feature type="site" description="Transition state stabilizer" evidence="24">
    <location>
        <position position="452"/>
    </location>
</feature>
<keyword evidence="13 23" id="KW-0862">Zinc</keyword>
<feature type="domain" description="Peptidase M1 membrane alanine aminopeptidase" evidence="27">
    <location>
        <begin position="294"/>
        <end position="511"/>
    </location>
</feature>
<evidence type="ECO:0000256" key="3">
    <source>
        <dbReference type="ARBA" id="ARBA00004609"/>
    </source>
</evidence>
<evidence type="ECO:0000313" key="31">
    <source>
        <dbReference type="RefSeq" id="XP_033233213.1"/>
    </source>
</evidence>
<reference evidence="30" key="1">
    <citation type="submission" date="2024-06" db="UniProtKB">
        <authorList>
            <consortium name="RefSeq"/>
        </authorList>
    </citation>
    <scope>NUCLEOTIDE SEQUENCE [LARGE SCALE GENOMIC DNA]</scope>
    <source>
        <strain evidence="30">MV2-25</strain>
    </source>
</reference>
<name>A0A6I8VQQ2_DROPS</name>
<accession>A0A6I8VQQ2</accession>
<evidence type="ECO:0000256" key="22">
    <source>
        <dbReference type="PIRSR" id="PIRSR634016-1"/>
    </source>
</evidence>
<evidence type="ECO:0000256" key="4">
    <source>
        <dbReference type="ARBA" id="ARBA00010136"/>
    </source>
</evidence>
<dbReference type="InterPro" id="IPR027268">
    <property type="entry name" value="Peptidase_M4/M1_CTD_sf"/>
</dbReference>
<dbReference type="AlphaFoldDB" id="A0A6I8VQQ2"/>
<keyword evidence="15" id="KW-0735">Signal-anchor</keyword>
<dbReference type="PANTHER" id="PTHR11533">
    <property type="entry name" value="PROTEASE M1 ZINC METALLOPROTEASE"/>
    <property type="match status" value="1"/>
</dbReference>
<comment type="similarity">
    <text evidence="4 25">Belongs to the peptidase M1 family.</text>
</comment>
<feature type="binding site" evidence="23">
    <location>
        <position position="370"/>
    </location>
    <ligand>
        <name>Zn(2+)</name>
        <dbReference type="ChEBI" id="CHEBI:29105"/>
        <note>catalytic</note>
    </ligand>
</feature>
<dbReference type="EC" id="3.4.11.-" evidence="25"/>
<keyword evidence="26" id="KW-0732">Signal</keyword>
<feature type="active site" description="Proton acceptor" evidence="22">
    <location>
        <position position="367"/>
    </location>
</feature>
<dbReference type="PRINTS" id="PR00756">
    <property type="entry name" value="ALADIPTASE"/>
</dbReference>
<keyword evidence="30" id="KW-1185">Reference proteome</keyword>
<evidence type="ECO:0000256" key="2">
    <source>
        <dbReference type="ARBA" id="ARBA00004401"/>
    </source>
</evidence>
<dbReference type="SUPFAM" id="SSF63737">
    <property type="entry name" value="Leukotriene A4 hydrolase N-terminal domain"/>
    <property type="match status" value="1"/>
</dbReference>
<dbReference type="GO" id="GO:0098552">
    <property type="term" value="C:side of membrane"/>
    <property type="evidence" value="ECO:0007669"/>
    <property type="project" value="UniProtKB-KW"/>
</dbReference>
<dbReference type="Proteomes" id="UP000001819">
    <property type="component" value="Chromosome 2"/>
</dbReference>
<dbReference type="Gene3D" id="2.60.40.1730">
    <property type="entry name" value="tricorn interacting facor f3 domain"/>
    <property type="match status" value="1"/>
</dbReference>
<dbReference type="Gene3D" id="2.60.40.1910">
    <property type="match status" value="1"/>
</dbReference>
<dbReference type="GO" id="GO:0005737">
    <property type="term" value="C:cytoplasm"/>
    <property type="evidence" value="ECO:0007669"/>
    <property type="project" value="TreeGrafter"/>
</dbReference>
<evidence type="ECO:0000256" key="26">
    <source>
        <dbReference type="SAM" id="SignalP"/>
    </source>
</evidence>
<evidence type="ECO:0000256" key="23">
    <source>
        <dbReference type="PIRSR" id="PIRSR634016-3"/>
    </source>
</evidence>
<keyword evidence="20" id="KW-0325">Glycoprotein</keyword>
<dbReference type="Gene3D" id="1.10.390.10">
    <property type="entry name" value="Neutral Protease Domain 2"/>
    <property type="match status" value="1"/>
</dbReference>
<evidence type="ECO:0000256" key="14">
    <source>
        <dbReference type="ARBA" id="ARBA00022837"/>
    </source>
</evidence>
<dbReference type="PANTHER" id="PTHR11533:SF276">
    <property type="entry name" value="GLUTAMYL AMINOPEPTIDASE"/>
    <property type="match status" value="1"/>
</dbReference>
<dbReference type="GO" id="GO:0005615">
    <property type="term" value="C:extracellular space"/>
    <property type="evidence" value="ECO:0007669"/>
    <property type="project" value="TreeGrafter"/>
</dbReference>
<evidence type="ECO:0000256" key="25">
    <source>
        <dbReference type="RuleBase" id="RU364040"/>
    </source>
</evidence>
<keyword evidence="7" id="KW-1003">Cell membrane</keyword>
<evidence type="ECO:0000256" key="7">
    <source>
        <dbReference type="ARBA" id="ARBA00022475"/>
    </source>
</evidence>
<proteinExistence type="inferred from homology"/>
<dbReference type="GO" id="GO:0042277">
    <property type="term" value="F:peptide binding"/>
    <property type="evidence" value="ECO:0007669"/>
    <property type="project" value="TreeGrafter"/>
</dbReference>
<dbReference type="InterPro" id="IPR024571">
    <property type="entry name" value="ERAP1-like_C_dom"/>
</dbReference>
<evidence type="ECO:0000256" key="15">
    <source>
        <dbReference type="ARBA" id="ARBA00022968"/>
    </source>
</evidence>
<dbReference type="InterPro" id="IPR014782">
    <property type="entry name" value="Peptidase_M1_dom"/>
</dbReference>
<dbReference type="GO" id="GO:0070006">
    <property type="term" value="F:metalloaminopeptidase activity"/>
    <property type="evidence" value="ECO:0007669"/>
    <property type="project" value="TreeGrafter"/>
</dbReference>
<dbReference type="FunFam" id="2.60.40.1730:FF:000001">
    <property type="entry name" value="Leucyl-cystinyl aminopeptidase"/>
    <property type="match status" value="1"/>
</dbReference>
<evidence type="ECO:0000256" key="19">
    <source>
        <dbReference type="ARBA" id="ARBA00023157"/>
    </source>
</evidence>
<feature type="domain" description="Aminopeptidase N-like N-terminal" evidence="29">
    <location>
        <begin position="75"/>
        <end position="254"/>
    </location>
</feature>
<dbReference type="GO" id="GO:0043171">
    <property type="term" value="P:peptide catabolic process"/>
    <property type="evidence" value="ECO:0007669"/>
    <property type="project" value="TreeGrafter"/>
</dbReference>
<keyword evidence="9 25" id="KW-0645">Protease</keyword>
<evidence type="ECO:0000259" key="27">
    <source>
        <dbReference type="Pfam" id="PF01433"/>
    </source>
</evidence>
<dbReference type="RefSeq" id="XP_033233213.1">
    <property type="nucleotide sequence ID" value="XM_033377322.1"/>
</dbReference>
<evidence type="ECO:0000256" key="17">
    <source>
        <dbReference type="ARBA" id="ARBA00023049"/>
    </source>
</evidence>
<keyword evidence="14" id="KW-0106">Calcium</keyword>
<evidence type="ECO:0000256" key="21">
    <source>
        <dbReference type="ARBA" id="ARBA00023288"/>
    </source>
</evidence>
<evidence type="ECO:0000256" key="6">
    <source>
        <dbReference type="ARBA" id="ARBA00022438"/>
    </source>
</evidence>
<feature type="signal peptide" evidence="26">
    <location>
        <begin position="1"/>
        <end position="22"/>
    </location>
</feature>
<dbReference type="InterPro" id="IPR001930">
    <property type="entry name" value="Peptidase_M1"/>
</dbReference>
<evidence type="ECO:0000256" key="24">
    <source>
        <dbReference type="PIRSR" id="PIRSR634016-4"/>
    </source>
</evidence>
<dbReference type="FunFam" id="2.60.40.1910:FF:000003">
    <property type="entry name" value="Aminopeptidase"/>
    <property type="match status" value="1"/>
</dbReference>
<feature type="chain" id="PRO_5026236472" description="Aminopeptidase" evidence="26">
    <location>
        <begin position="23"/>
        <end position="945"/>
    </location>
</feature>
<evidence type="ECO:0000256" key="5">
    <source>
        <dbReference type="ARBA" id="ARBA00011748"/>
    </source>
</evidence>
<evidence type="ECO:0000256" key="1">
    <source>
        <dbReference type="ARBA" id="ARBA00001703"/>
    </source>
</evidence>
<dbReference type="InterPro" id="IPR042097">
    <property type="entry name" value="Aminopeptidase_N-like_N_sf"/>
</dbReference>
<dbReference type="SUPFAM" id="SSF55486">
    <property type="entry name" value="Metalloproteases ('zincins'), catalytic domain"/>
    <property type="match status" value="1"/>
</dbReference>
<organism evidence="30 31">
    <name type="scientific">Drosophila pseudoobscura pseudoobscura</name>
    <name type="common">Fruit fly</name>
    <dbReference type="NCBI Taxonomy" id="46245"/>
    <lineage>
        <taxon>Eukaryota</taxon>
        <taxon>Metazoa</taxon>
        <taxon>Ecdysozoa</taxon>
        <taxon>Arthropoda</taxon>
        <taxon>Hexapoda</taxon>
        <taxon>Insecta</taxon>
        <taxon>Pterygota</taxon>
        <taxon>Neoptera</taxon>
        <taxon>Endopterygota</taxon>
        <taxon>Diptera</taxon>
        <taxon>Brachycera</taxon>
        <taxon>Muscomorpha</taxon>
        <taxon>Ephydroidea</taxon>
        <taxon>Drosophilidae</taxon>
        <taxon>Drosophila</taxon>
        <taxon>Sophophora</taxon>
    </lineage>
</organism>
<dbReference type="Pfam" id="PF17900">
    <property type="entry name" value="Peptidase_M1_N"/>
    <property type="match status" value="1"/>
</dbReference>